<feature type="transmembrane region" description="Helical" evidence="7">
    <location>
        <begin position="12"/>
        <end position="31"/>
    </location>
</feature>
<dbReference type="Proteomes" id="UP001209878">
    <property type="component" value="Unassembled WGS sequence"/>
</dbReference>
<organism evidence="8 9">
    <name type="scientific">Ridgeia piscesae</name>
    <name type="common">Tubeworm</name>
    <dbReference type="NCBI Taxonomy" id="27915"/>
    <lineage>
        <taxon>Eukaryota</taxon>
        <taxon>Metazoa</taxon>
        <taxon>Spiralia</taxon>
        <taxon>Lophotrochozoa</taxon>
        <taxon>Annelida</taxon>
        <taxon>Polychaeta</taxon>
        <taxon>Sedentaria</taxon>
        <taxon>Canalipalpata</taxon>
        <taxon>Sabellida</taxon>
        <taxon>Siboglinidae</taxon>
        <taxon>Ridgeia</taxon>
    </lineage>
</organism>
<dbReference type="PANTHER" id="PTHR10283">
    <property type="entry name" value="SOLUTE CARRIER FAMILY 13 MEMBER"/>
    <property type="match status" value="1"/>
</dbReference>
<evidence type="ECO:0000256" key="5">
    <source>
        <dbReference type="ARBA" id="ARBA00022989"/>
    </source>
</evidence>
<feature type="transmembrane region" description="Helical" evidence="7">
    <location>
        <begin position="333"/>
        <end position="352"/>
    </location>
</feature>
<evidence type="ECO:0000256" key="6">
    <source>
        <dbReference type="ARBA" id="ARBA00023136"/>
    </source>
</evidence>
<feature type="transmembrane region" description="Helical" evidence="7">
    <location>
        <begin position="419"/>
        <end position="439"/>
    </location>
</feature>
<feature type="transmembrane region" description="Helical" evidence="7">
    <location>
        <begin position="262"/>
        <end position="278"/>
    </location>
</feature>
<accession>A0AAD9K4R6</accession>
<dbReference type="GO" id="GO:0015141">
    <property type="term" value="F:succinate transmembrane transporter activity"/>
    <property type="evidence" value="ECO:0007669"/>
    <property type="project" value="UniProtKB-ARBA"/>
</dbReference>
<keyword evidence="3" id="KW-0813">Transport</keyword>
<protein>
    <submittedName>
        <fullName evidence="8">Uncharacterized protein</fullName>
    </submittedName>
</protein>
<dbReference type="Pfam" id="PF00939">
    <property type="entry name" value="Na_sulph_symp"/>
    <property type="match status" value="3"/>
</dbReference>
<evidence type="ECO:0000313" key="9">
    <source>
        <dbReference type="Proteomes" id="UP001209878"/>
    </source>
</evidence>
<keyword evidence="6 7" id="KW-0472">Membrane</keyword>
<comment type="subcellular location">
    <subcellularLocation>
        <location evidence="1">Membrane</location>
        <topology evidence="1">Multi-pass membrane protein</topology>
    </subcellularLocation>
</comment>
<evidence type="ECO:0000256" key="2">
    <source>
        <dbReference type="ARBA" id="ARBA00006772"/>
    </source>
</evidence>
<dbReference type="EMBL" id="JAODUO010001430">
    <property type="protein sequence ID" value="KAK2164098.1"/>
    <property type="molecule type" value="Genomic_DNA"/>
</dbReference>
<evidence type="ECO:0000256" key="7">
    <source>
        <dbReference type="SAM" id="Phobius"/>
    </source>
</evidence>
<feature type="transmembrane region" description="Helical" evidence="7">
    <location>
        <begin position="231"/>
        <end position="250"/>
    </location>
</feature>
<proteinExistence type="inferred from homology"/>
<dbReference type="GO" id="GO:0005886">
    <property type="term" value="C:plasma membrane"/>
    <property type="evidence" value="ECO:0007669"/>
    <property type="project" value="TreeGrafter"/>
</dbReference>
<reference evidence="8" key="1">
    <citation type="journal article" date="2023" name="Mol. Biol. Evol.">
        <title>Third-Generation Sequencing Reveals the Adaptive Role of the Epigenome in Three Deep-Sea Polychaetes.</title>
        <authorList>
            <person name="Perez M."/>
            <person name="Aroh O."/>
            <person name="Sun Y."/>
            <person name="Lan Y."/>
            <person name="Juniper S.K."/>
            <person name="Young C.R."/>
            <person name="Angers B."/>
            <person name="Qian P.Y."/>
        </authorList>
    </citation>
    <scope>NUCLEOTIDE SEQUENCE</scope>
    <source>
        <strain evidence="8">R07B-5</strain>
    </source>
</reference>
<evidence type="ECO:0000256" key="3">
    <source>
        <dbReference type="ARBA" id="ARBA00022448"/>
    </source>
</evidence>
<keyword evidence="5 7" id="KW-1133">Transmembrane helix</keyword>
<dbReference type="InterPro" id="IPR031312">
    <property type="entry name" value="Na/sul_symport_CS"/>
</dbReference>
<keyword evidence="9" id="KW-1185">Reference proteome</keyword>
<feature type="transmembrane region" description="Helical" evidence="7">
    <location>
        <begin position="459"/>
        <end position="479"/>
    </location>
</feature>
<evidence type="ECO:0000313" key="8">
    <source>
        <dbReference type="EMBL" id="KAK2164098.1"/>
    </source>
</evidence>
<dbReference type="PANTHER" id="PTHR10283:SF82">
    <property type="entry name" value="SOLUTE CARRIER FAMILY 13 MEMBER 2"/>
    <property type="match status" value="1"/>
</dbReference>
<dbReference type="AlphaFoldDB" id="A0AAD9K4R6"/>
<dbReference type="InterPro" id="IPR001898">
    <property type="entry name" value="SLC13A/DASS"/>
</dbReference>
<dbReference type="PROSITE" id="PS01271">
    <property type="entry name" value="NA_SULFATE"/>
    <property type="match status" value="1"/>
</dbReference>
<comment type="similarity">
    <text evidence="2">Belongs to the SLC13A/DASS transporter (TC 2.A.47) family. NADC subfamily.</text>
</comment>
<evidence type="ECO:0000256" key="4">
    <source>
        <dbReference type="ARBA" id="ARBA00022692"/>
    </source>
</evidence>
<evidence type="ECO:0000256" key="1">
    <source>
        <dbReference type="ARBA" id="ARBA00004141"/>
    </source>
</evidence>
<feature type="transmembrane region" description="Helical" evidence="7">
    <location>
        <begin position="377"/>
        <end position="407"/>
    </location>
</feature>
<feature type="transmembrane region" description="Helical" evidence="7">
    <location>
        <begin position="74"/>
        <end position="96"/>
    </location>
</feature>
<keyword evidence="4 7" id="KW-0812">Transmembrane</keyword>
<comment type="caution">
    <text evidence="8">The sequence shown here is derived from an EMBL/GenBank/DDBJ whole genome shotgun (WGS) entry which is preliminary data.</text>
</comment>
<gene>
    <name evidence="8" type="ORF">NP493_1430g00046</name>
</gene>
<name>A0AAD9K4R6_RIDPI</name>
<sequence>MAMYWMTEAIPLPATAIMPMFLFPMLGLRGAKDVADTNMLILGGLMVALSVENSDLHRRIALSVLRIVGVKRRWLMPGFMLPTWFLSCRLMLGFMLPTWFLSCRLIDARLHVTDFSKSVDGLEEKTTEADGNETGAVDNKGYVNDDLEMNSIEINGKSSKLEDAVDDKRGSHQTSSHANFCKALSLSIAYAANVGGTATLTGTGPNLVFKGVVDDLYISHGLLTPITFTSWMAFALPGAAICLVIAWIWLQVQFLGLKFAEVLNALMFFVMAMLWFFRDPRFVTGWGSFFKDGYMTDASCALAVCVLIFALPSRRPSLSHSEPSQGLLDWHTVTTRLPWGVILLIGGGFALADVCKVSGLSAAIGTKLAVFQSLPPWLMVAVVAALVAGLTEFTSNVATSSLLLPILADLSEKLGMNPLFLMLPGVIAASFAFMLPVATPPNAIVFANGYLKVTDMAKAGLVMNLLCVAVVTLATNTWAMSYFQLNTLPWEVGVANATSVAPV</sequence>